<dbReference type="Proteomes" id="UP000629619">
    <property type="component" value="Unassembled WGS sequence"/>
</dbReference>
<gene>
    <name evidence="2" type="ORF">Asi03nite_32070</name>
</gene>
<name>A0A919N7E7_9ACTN</name>
<dbReference type="AlphaFoldDB" id="A0A919N7E7"/>
<evidence type="ECO:0000313" key="3">
    <source>
        <dbReference type="Proteomes" id="UP000629619"/>
    </source>
</evidence>
<protein>
    <submittedName>
        <fullName evidence="2">Uncharacterized protein</fullName>
    </submittedName>
</protein>
<organism evidence="2 3">
    <name type="scientific">Actinoplanes siamensis</name>
    <dbReference type="NCBI Taxonomy" id="1223317"/>
    <lineage>
        <taxon>Bacteria</taxon>
        <taxon>Bacillati</taxon>
        <taxon>Actinomycetota</taxon>
        <taxon>Actinomycetes</taxon>
        <taxon>Micromonosporales</taxon>
        <taxon>Micromonosporaceae</taxon>
        <taxon>Actinoplanes</taxon>
    </lineage>
</organism>
<dbReference type="EMBL" id="BOMW01000028">
    <property type="protein sequence ID" value="GIF05669.1"/>
    <property type="molecule type" value="Genomic_DNA"/>
</dbReference>
<reference evidence="2" key="1">
    <citation type="submission" date="2021-01" db="EMBL/GenBank/DDBJ databases">
        <title>Whole genome shotgun sequence of Actinoplanes siamensis NBRC 109076.</title>
        <authorList>
            <person name="Komaki H."/>
            <person name="Tamura T."/>
        </authorList>
    </citation>
    <scope>NUCLEOTIDE SEQUENCE</scope>
    <source>
        <strain evidence="2">NBRC 109076</strain>
    </source>
</reference>
<comment type="caution">
    <text evidence="2">The sequence shown here is derived from an EMBL/GenBank/DDBJ whole genome shotgun (WGS) entry which is preliminary data.</text>
</comment>
<keyword evidence="3" id="KW-1185">Reference proteome</keyword>
<evidence type="ECO:0000313" key="2">
    <source>
        <dbReference type="EMBL" id="GIF05669.1"/>
    </source>
</evidence>
<evidence type="ECO:0000256" key="1">
    <source>
        <dbReference type="SAM" id="MobiDB-lite"/>
    </source>
</evidence>
<accession>A0A919N7E7</accession>
<sequence length="81" mass="8337">MCAIVPSVLYSFPGFDVPALIRPNHPTSAMREGPAARAQPLDARPDAFAVRPGQVRSATGRPGRCGAGLPPDPVEASKASG</sequence>
<feature type="region of interest" description="Disordered" evidence="1">
    <location>
        <begin position="25"/>
        <end position="81"/>
    </location>
</feature>
<proteinExistence type="predicted"/>